<accession>A0A8J4YCE0</accession>
<feature type="region of interest" description="Disordered" evidence="1">
    <location>
        <begin position="1"/>
        <end position="52"/>
    </location>
</feature>
<keyword evidence="3" id="KW-1185">Reference proteome</keyword>
<evidence type="ECO:0000256" key="1">
    <source>
        <dbReference type="SAM" id="MobiDB-lite"/>
    </source>
</evidence>
<evidence type="ECO:0000313" key="2">
    <source>
        <dbReference type="EMBL" id="KAG0721634.1"/>
    </source>
</evidence>
<protein>
    <submittedName>
        <fullName evidence="2">Uncharacterized protein</fullName>
    </submittedName>
</protein>
<proteinExistence type="predicted"/>
<sequence>MWEQEQSPYKHTQHKSNPNGQPDSRVPAAQPARAPETKKTRQGGHSGGGAAGLSSSVAFSLVFGSGGGWRRCAPPGGVNLTGCIRGISGPGWDARCCRRRCWRAGGKSILPQQFGPSVVPLPTTTPHLPLPPTTTPHTSTTPLGRCSPTCTEKKWSHDVHSGVLEVVEPFPGKLDHGARLPLEVTHILTSLAMLRPTCGINVKV</sequence>
<name>A0A8J4YCE0_CHIOP</name>
<evidence type="ECO:0000313" key="3">
    <source>
        <dbReference type="Proteomes" id="UP000770661"/>
    </source>
</evidence>
<organism evidence="2 3">
    <name type="scientific">Chionoecetes opilio</name>
    <name type="common">Atlantic snow crab</name>
    <name type="synonym">Cancer opilio</name>
    <dbReference type="NCBI Taxonomy" id="41210"/>
    <lineage>
        <taxon>Eukaryota</taxon>
        <taxon>Metazoa</taxon>
        <taxon>Ecdysozoa</taxon>
        <taxon>Arthropoda</taxon>
        <taxon>Crustacea</taxon>
        <taxon>Multicrustacea</taxon>
        <taxon>Malacostraca</taxon>
        <taxon>Eumalacostraca</taxon>
        <taxon>Eucarida</taxon>
        <taxon>Decapoda</taxon>
        <taxon>Pleocyemata</taxon>
        <taxon>Brachyura</taxon>
        <taxon>Eubrachyura</taxon>
        <taxon>Majoidea</taxon>
        <taxon>Majidae</taxon>
        <taxon>Chionoecetes</taxon>
    </lineage>
</organism>
<comment type="caution">
    <text evidence="2">The sequence shown here is derived from an EMBL/GenBank/DDBJ whole genome shotgun (WGS) entry which is preliminary data.</text>
</comment>
<feature type="compositionally biased region" description="Polar residues" evidence="1">
    <location>
        <begin position="1"/>
        <end position="22"/>
    </location>
</feature>
<dbReference type="AlphaFoldDB" id="A0A8J4YCE0"/>
<reference evidence="2" key="1">
    <citation type="submission" date="2020-07" db="EMBL/GenBank/DDBJ databases">
        <title>The High-quality genome of the commercially important snow crab, Chionoecetes opilio.</title>
        <authorList>
            <person name="Jeong J.-H."/>
            <person name="Ryu S."/>
        </authorList>
    </citation>
    <scope>NUCLEOTIDE SEQUENCE</scope>
    <source>
        <strain evidence="2">MADBK_172401_WGS</strain>
        <tissue evidence="2">Digestive gland</tissue>
    </source>
</reference>
<gene>
    <name evidence="2" type="ORF">GWK47_046088</name>
</gene>
<dbReference type="EMBL" id="JACEEZ010010766">
    <property type="protein sequence ID" value="KAG0721634.1"/>
    <property type="molecule type" value="Genomic_DNA"/>
</dbReference>
<dbReference type="Proteomes" id="UP000770661">
    <property type="component" value="Unassembled WGS sequence"/>
</dbReference>